<feature type="region of interest" description="Disordered" evidence="1">
    <location>
        <begin position="463"/>
        <end position="510"/>
    </location>
</feature>
<dbReference type="Proteomes" id="UP000663836">
    <property type="component" value="Unassembled WGS sequence"/>
</dbReference>
<evidence type="ECO:0000313" key="5">
    <source>
        <dbReference type="EMBL" id="CAF3907506.1"/>
    </source>
</evidence>
<keyword evidence="3" id="KW-0732">Signal</keyword>
<accession>A0A815GVK4</accession>
<dbReference type="EMBL" id="CAJOBD010002778">
    <property type="protein sequence ID" value="CAF3907506.1"/>
    <property type="molecule type" value="Genomic_DNA"/>
</dbReference>
<keyword evidence="2" id="KW-0472">Membrane</keyword>
<keyword evidence="2" id="KW-1133">Transmembrane helix</keyword>
<sequence length="573" mass="66168">MLRIILSSLILLLSLTQSSSSSSSSMLLKSISYRQNPFPLCNPIQGFECLCSYFRLICRTNHGFSLPLIILEDEKNKYESIELIISTEDEVKVNDQTFELIKQLFKNEGNHLEFIIKFEKFSELHLLSPGLFNNIFPDNLFSYSQKHITFQIIHHEISQNENINLFENLNVDGLEIYSHYPFHGTFQQLFNGSNIKELRLAGGDIRSDLSQTFTGNIARLELIKQAKSLSIKTFPLYPVHEYIESAFYLTTFNNDHQPNYSNLVELHVHSQELIPARAFQQYPNIQILSIKTDKYIDEDALDGLNNLEKLTIREPNPSLALLNKAKTVKEYETNIEKLDENSQCTLVDKFSRGEIFVRALRNGNKCNCMIAYLHVVIGQTPCNIDYCEYSTCSAIRNNYDSSLRTFSMPPTILRADGTNMLYERRINIYTKPYEIPKNDKEKYYKAMKQYSLIEDYTQKLPDTEQDETNQQTETQTDQEQDDNRNDDEQNMVDQDKDNQNEETNSSTLNELDTANESLSSIDQQAELKSSKKQINGPIILIIIVFIIIIIIIIMILATLFLSKKRTNKGYNPT</sequence>
<feature type="signal peptide" evidence="3">
    <location>
        <begin position="1"/>
        <end position="20"/>
    </location>
</feature>
<dbReference type="AlphaFoldDB" id="A0A815GVK4"/>
<dbReference type="Proteomes" id="UP000663864">
    <property type="component" value="Unassembled WGS sequence"/>
</dbReference>
<proteinExistence type="predicted"/>
<evidence type="ECO:0000256" key="2">
    <source>
        <dbReference type="SAM" id="Phobius"/>
    </source>
</evidence>
<evidence type="ECO:0000313" key="6">
    <source>
        <dbReference type="Proteomes" id="UP000663864"/>
    </source>
</evidence>
<feature type="transmembrane region" description="Helical" evidence="2">
    <location>
        <begin position="538"/>
        <end position="561"/>
    </location>
</feature>
<reference evidence="4" key="1">
    <citation type="submission" date="2021-02" db="EMBL/GenBank/DDBJ databases">
        <authorList>
            <person name="Nowell W R."/>
        </authorList>
    </citation>
    <scope>NUCLEOTIDE SEQUENCE</scope>
</reference>
<evidence type="ECO:0000256" key="3">
    <source>
        <dbReference type="SAM" id="SignalP"/>
    </source>
</evidence>
<comment type="caution">
    <text evidence="4">The sequence shown here is derived from an EMBL/GenBank/DDBJ whole genome shotgun (WGS) entry which is preliminary data.</text>
</comment>
<keyword evidence="2" id="KW-0812">Transmembrane</keyword>
<feature type="chain" id="PRO_5035604883" evidence="3">
    <location>
        <begin position="21"/>
        <end position="573"/>
    </location>
</feature>
<protein>
    <submittedName>
        <fullName evidence="4">Uncharacterized protein</fullName>
    </submittedName>
</protein>
<dbReference type="EMBL" id="CAJNOT010002793">
    <property type="protein sequence ID" value="CAF1343895.1"/>
    <property type="molecule type" value="Genomic_DNA"/>
</dbReference>
<organism evidence="4 6">
    <name type="scientific">Rotaria sordida</name>
    <dbReference type="NCBI Taxonomy" id="392033"/>
    <lineage>
        <taxon>Eukaryota</taxon>
        <taxon>Metazoa</taxon>
        <taxon>Spiralia</taxon>
        <taxon>Gnathifera</taxon>
        <taxon>Rotifera</taxon>
        <taxon>Eurotatoria</taxon>
        <taxon>Bdelloidea</taxon>
        <taxon>Philodinida</taxon>
        <taxon>Philodinidae</taxon>
        <taxon>Rotaria</taxon>
    </lineage>
</organism>
<feature type="compositionally biased region" description="Polar residues" evidence="1">
    <location>
        <begin position="501"/>
        <end position="510"/>
    </location>
</feature>
<feature type="compositionally biased region" description="Basic and acidic residues" evidence="1">
    <location>
        <begin position="481"/>
        <end position="499"/>
    </location>
</feature>
<evidence type="ECO:0000256" key="1">
    <source>
        <dbReference type="SAM" id="MobiDB-lite"/>
    </source>
</evidence>
<name>A0A815GVK4_9BILA</name>
<evidence type="ECO:0000313" key="4">
    <source>
        <dbReference type="EMBL" id="CAF1343895.1"/>
    </source>
</evidence>
<gene>
    <name evidence="5" type="ORF">JBS370_LOCUS21215</name>
    <name evidence="4" type="ORF">ZHD862_LOCUS30194</name>
</gene>